<dbReference type="PANTHER" id="PTHR30615">
    <property type="entry name" value="UNCHARACTERIZED PROTEIN YJBQ-RELATED"/>
    <property type="match status" value="1"/>
</dbReference>
<gene>
    <name evidence="3" type="ORF">BDY17DRAFT_297463</name>
</gene>
<keyword evidence="2" id="KW-0812">Transmembrane</keyword>
<dbReference type="EMBL" id="MU001635">
    <property type="protein sequence ID" value="KAF2483467.1"/>
    <property type="molecule type" value="Genomic_DNA"/>
</dbReference>
<keyword evidence="2" id="KW-0472">Membrane</keyword>
<dbReference type="InterPro" id="IPR001602">
    <property type="entry name" value="UPF0047_YjbQ-like"/>
</dbReference>
<proteinExistence type="inferred from homology"/>
<dbReference type="Proteomes" id="UP000799767">
    <property type="component" value="Unassembled WGS sequence"/>
</dbReference>
<reference evidence="3" key="1">
    <citation type="journal article" date="2020" name="Stud. Mycol.">
        <title>101 Dothideomycetes genomes: a test case for predicting lifestyles and emergence of pathogens.</title>
        <authorList>
            <person name="Haridas S."/>
            <person name="Albert R."/>
            <person name="Binder M."/>
            <person name="Bloem J."/>
            <person name="Labutti K."/>
            <person name="Salamov A."/>
            <person name="Andreopoulos B."/>
            <person name="Baker S."/>
            <person name="Barry K."/>
            <person name="Bills G."/>
            <person name="Bluhm B."/>
            <person name="Cannon C."/>
            <person name="Castanera R."/>
            <person name="Culley D."/>
            <person name="Daum C."/>
            <person name="Ezra D."/>
            <person name="Gonzalez J."/>
            <person name="Henrissat B."/>
            <person name="Kuo A."/>
            <person name="Liang C."/>
            <person name="Lipzen A."/>
            <person name="Lutzoni F."/>
            <person name="Magnuson J."/>
            <person name="Mondo S."/>
            <person name="Nolan M."/>
            <person name="Ohm R."/>
            <person name="Pangilinan J."/>
            <person name="Park H.-J."/>
            <person name="Ramirez L."/>
            <person name="Alfaro M."/>
            <person name="Sun H."/>
            <person name="Tritt A."/>
            <person name="Yoshinaga Y."/>
            <person name="Zwiers L.-H."/>
            <person name="Turgeon B."/>
            <person name="Goodwin S."/>
            <person name="Spatafora J."/>
            <person name="Crous P."/>
            <person name="Grigoriev I."/>
        </authorList>
    </citation>
    <scope>NUCLEOTIDE SEQUENCE</scope>
    <source>
        <strain evidence="3">CBS 113389</strain>
    </source>
</reference>
<dbReference type="AlphaFoldDB" id="A0A6A6PVZ9"/>
<evidence type="ECO:0000256" key="2">
    <source>
        <dbReference type="SAM" id="Phobius"/>
    </source>
</evidence>
<sequence>MPFDPNLRNTLLFLAIFILAFFPNLFQLLLYPILLPFSYLGADFLPSTRPALLPTCNCCPPAACNVAALKPPTAATVAKAEAAGTMSWFQKQFTLPSKARGSYLITSIVEKEVPEIAAYKVGILHLFMQHTSAGLSLNENWDSEVREDMSDALDRLAPEDKKGNLYRHNAEGPDDMPAHIKSALVGASVTVPIKDGRLATGTWQGIWYLEFRAQKHTRKLVATIQGEKM</sequence>
<feature type="transmembrane region" description="Helical" evidence="2">
    <location>
        <begin position="12"/>
        <end position="34"/>
    </location>
</feature>
<name>A0A6A6PVZ9_9PEZI</name>
<dbReference type="SUPFAM" id="SSF111038">
    <property type="entry name" value="YjbQ-like"/>
    <property type="match status" value="1"/>
</dbReference>
<keyword evidence="2" id="KW-1133">Transmembrane helix</keyword>
<protein>
    <submittedName>
        <fullName evidence="3">Uncharacterized protein</fullName>
    </submittedName>
</protein>
<dbReference type="GeneID" id="54474605"/>
<dbReference type="InterPro" id="IPR035917">
    <property type="entry name" value="YjbQ-like_sf"/>
</dbReference>
<evidence type="ECO:0000313" key="3">
    <source>
        <dbReference type="EMBL" id="KAF2483467.1"/>
    </source>
</evidence>
<organism evidence="3 4">
    <name type="scientific">Neohortaea acidophila</name>
    <dbReference type="NCBI Taxonomy" id="245834"/>
    <lineage>
        <taxon>Eukaryota</taxon>
        <taxon>Fungi</taxon>
        <taxon>Dikarya</taxon>
        <taxon>Ascomycota</taxon>
        <taxon>Pezizomycotina</taxon>
        <taxon>Dothideomycetes</taxon>
        <taxon>Dothideomycetidae</taxon>
        <taxon>Mycosphaerellales</taxon>
        <taxon>Teratosphaeriaceae</taxon>
        <taxon>Neohortaea</taxon>
    </lineage>
</organism>
<evidence type="ECO:0000313" key="4">
    <source>
        <dbReference type="Proteomes" id="UP000799767"/>
    </source>
</evidence>
<dbReference type="OrthoDB" id="10255963at2759"/>
<keyword evidence="4" id="KW-1185">Reference proteome</keyword>
<comment type="similarity">
    <text evidence="1">Belongs to the UPF0047 family.</text>
</comment>
<dbReference type="NCBIfam" id="TIGR00149">
    <property type="entry name" value="TIGR00149_YjbQ"/>
    <property type="match status" value="1"/>
</dbReference>
<dbReference type="Pfam" id="PF01894">
    <property type="entry name" value="YjbQ"/>
    <property type="match status" value="1"/>
</dbReference>
<dbReference type="PANTHER" id="PTHR30615:SF8">
    <property type="entry name" value="UPF0047 PROTEIN C4A8.02C"/>
    <property type="match status" value="1"/>
</dbReference>
<dbReference type="RefSeq" id="XP_033590037.1">
    <property type="nucleotide sequence ID" value="XM_033733603.1"/>
</dbReference>
<dbReference type="Gene3D" id="2.60.120.460">
    <property type="entry name" value="YjbQ-like"/>
    <property type="match status" value="1"/>
</dbReference>
<accession>A0A6A6PVZ9</accession>
<evidence type="ECO:0000256" key="1">
    <source>
        <dbReference type="ARBA" id="ARBA00005534"/>
    </source>
</evidence>
<dbReference type="PROSITE" id="PS01314">
    <property type="entry name" value="UPF0047"/>
    <property type="match status" value="1"/>
</dbReference>